<evidence type="ECO:0000256" key="1">
    <source>
        <dbReference type="ARBA" id="ARBA00023224"/>
    </source>
</evidence>
<dbReference type="SUPFAM" id="SSF58104">
    <property type="entry name" value="Methyl-accepting chemotaxis protein (MCP) signaling domain"/>
    <property type="match status" value="1"/>
</dbReference>
<dbReference type="InterPro" id="IPR024478">
    <property type="entry name" value="HlyB_4HB_MCP"/>
</dbReference>
<evidence type="ECO:0000256" key="2">
    <source>
        <dbReference type="ARBA" id="ARBA00029447"/>
    </source>
</evidence>
<dbReference type="PANTHER" id="PTHR32089">
    <property type="entry name" value="METHYL-ACCEPTING CHEMOTAXIS PROTEIN MCPB"/>
    <property type="match status" value="1"/>
</dbReference>
<dbReference type="Gene3D" id="1.10.287.950">
    <property type="entry name" value="Methyl-accepting chemotaxis protein"/>
    <property type="match status" value="1"/>
</dbReference>
<dbReference type="Proteomes" id="UP001464891">
    <property type="component" value="Unassembled WGS sequence"/>
</dbReference>
<evidence type="ECO:0000313" key="6">
    <source>
        <dbReference type="EMBL" id="MEP0820509.1"/>
    </source>
</evidence>
<keyword evidence="7" id="KW-1185">Reference proteome</keyword>
<keyword evidence="4" id="KW-1133">Transmembrane helix</keyword>
<feature type="transmembrane region" description="Helical" evidence="4">
    <location>
        <begin position="205"/>
        <end position="228"/>
    </location>
</feature>
<evidence type="ECO:0000313" key="7">
    <source>
        <dbReference type="Proteomes" id="UP001464891"/>
    </source>
</evidence>
<dbReference type="PRINTS" id="PR00260">
    <property type="entry name" value="CHEMTRNSDUCR"/>
</dbReference>
<comment type="caution">
    <text evidence="6">The sequence shown here is derived from an EMBL/GenBank/DDBJ whole genome shotgun (WGS) entry which is preliminary data.</text>
</comment>
<gene>
    <name evidence="6" type="ORF">NC998_25775</name>
</gene>
<dbReference type="InterPro" id="IPR004090">
    <property type="entry name" value="Chemotax_Me-accpt_rcpt"/>
</dbReference>
<feature type="domain" description="Methyl-accepting transducer" evidence="5">
    <location>
        <begin position="242"/>
        <end position="484"/>
    </location>
</feature>
<keyword evidence="1 3" id="KW-0807">Transducer</keyword>
<organism evidence="6 7">
    <name type="scientific">Trichocoleus desertorum GB2-A4</name>
    <dbReference type="NCBI Taxonomy" id="2933944"/>
    <lineage>
        <taxon>Bacteria</taxon>
        <taxon>Bacillati</taxon>
        <taxon>Cyanobacteriota</taxon>
        <taxon>Cyanophyceae</taxon>
        <taxon>Leptolyngbyales</taxon>
        <taxon>Trichocoleusaceae</taxon>
        <taxon>Trichocoleus</taxon>
    </lineage>
</organism>
<dbReference type="EMBL" id="JAMPKM010000032">
    <property type="protein sequence ID" value="MEP0820509.1"/>
    <property type="molecule type" value="Genomic_DNA"/>
</dbReference>
<reference evidence="6 7" key="1">
    <citation type="submission" date="2022-04" db="EMBL/GenBank/DDBJ databases">
        <title>Positive selection, recombination, and allopatry shape intraspecific diversity of widespread and dominant cyanobacteria.</title>
        <authorList>
            <person name="Wei J."/>
            <person name="Shu W."/>
            <person name="Hu C."/>
        </authorList>
    </citation>
    <scope>NUCLEOTIDE SEQUENCE [LARGE SCALE GENOMIC DNA]</scope>
    <source>
        <strain evidence="6 7">GB2-A4</strain>
    </source>
</reference>
<dbReference type="Pfam" id="PF00015">
    <property type="entry name" value="MCPsignal"/>
    <property type="match status" value="1"/>
</dbReference>
<keyword evidence="4" id="KW-0472">Membrane</keyword>
<comment type="similarity">
    <text evidence="2">Belongs to the methyl-accepting chemotaxis (MCP) protein family.</text>
</comment>
<proteinExistence type="inferred from homology"/>
<protein>
    <submittedName>
        <fullName evidence="6">Methyl-accepting chemotaxis protein</fullName>
    </submittedName>
</protein>
<evidence type="ECO:0000256" key="3">
    <source>
        <dbReference type="PROSITE-ProRule" id="PRU00284"/>
    </source>
</evidence>
<dbReference type="SMART" id="SM00283">
    <property type="entry name" value="MA"/>
    <property type="match status" value="1"/>
</dbReference>
<dbReference type="PROSITE" id="PS50111">
    <property type="entry name" value="CHEMOTAXIS_TRANSDUC_2"/>
    <property type="match status" value="1"/>
</dbReference>
<dbReference type="Pfam" id="PF12729">
    <property type="entry name" value="4HB_MCP_1"/>
    <property type="match status" value="1"/>
</dbReference>
<sequence length="494" mass="53492">MGVLVLGVATIGWNGSNRLSQSIDTLGNNSLPSVAGLWKINEGQTQIESSERLLFDPNITDDERQAALERVDKAWKQIEAGFQQYEETPRGADEDRLYKQFLQDWDSWKQAHQELLRMEREFRQLNLSNPWEQQAELLTQNKQTPDKIAALNKALDLRQEMDIHGANREEPLFEAATDSVLKVIDVNERIAEESIKNANQAVNQATFSVLAGIIVGPTLAVIFGIYFSQTIAKPLGEKITGVVQRIVSSSTEIAVTVAQQERTATQQAASVNQTTTTMNELGAAARQSASQAELAAAGAQQVLKLVDGHSSHVSTTGLGLSLKESVQQMAEEISRLSEQTSQIGSISDLVRDLANQTNILALNAAVEAARAGDHGKGFAVVAAEIRKLADQSRKSAERINGLVSDVQKSTNSTVMAADEGTKTVEGIVTAINNITTNSQQISLTAKQQAIAIQQVVDAMNLIDQGALQTASGIAQTKAETQNLSETVLELRQIA</sequence>
<dbReference type="InterPro" id="IPR004089">
    <property type="entry name" value="MCPsignal_dom"/>
</dbReference>
<keyword evidence="4" id="KW-0812">Transmembrane</keyword>
<dbReference type="PANTHER" id="PTHR32089:SF112">
    <property type="entry name" value="LYSOZYME-LIKE PROTEIN-RELATED"/>
    <property type="match status" value="1"/>
</dbReference>
<accession>A0ABV0JFE1</accession>
<name>A0ABV0JFE1_9CYAN</name>
<evidence type="ECO:0000259" key="5">
    <source>
        <dbReference type="PROSITE" id="PS50111"/>
    </source>
</evidence>
<evidence type="ECO:0000256" key="4">
    <source>
        <dbReference type="SAM" id="Phobius"/>
    </source>
</evidence>